<dbReference type="SUPFAM" id="SSF117991">
    <property type="entry name" value="YbeD/HP0495-like"/>
    <property type="match status" value="1"/>
</dbReference>
<dbReference type="HAMAP" id="MF_00659">
    <property type="entry name" value="UPF0250"/>
    <property type="match status" value="1"/>
</dbReference>
<comment type="caution">
    <text evidence="4">The sequence shown here is derived from an EMBL/GenBank/DDBJ whole genome shotgun (WGS) entry which is preliminary data.</text>
</comment>
<dbReference type="PANTHER" id="PTHR38036:SF1">
    <property type="entry name" value="UPF0250 PROTEIN YBED"/>
    <property type="match status" value="1"/>
</dbReference>
<dbReference type="PANTHER" id="PTHR38036">
    <property type="entry name" value="UPF0250 PROTEIN YBED"/>
    <property type="match status" value="1"/>
</dbReference>
<dbReference type="Pfam" id="PF04359">
    <property type="entry name" value="DUF493"/>
    <property type="match status" value="1"/>
</dbReference>
<proteinExistence type="inferred from homology"/>
<evidence type="ECO:0000256" key="2">
    <source>
        <dbReference type="HAMAP-Rule" id="MF_00659"/>
    </source>
</evidence>
<dbReference type="NCBIfam" id="NF002533">
    <property type="entry name" value="PRK02047.1"/>
    <property type="match status" value="1"/>
</dbReference>
<dbReference type="InterPro" id="IPR007454">
    <property type="entry name" value="UPF0250_YbeD-like"/>
</dbReference>
<dbReference type="InterPro" id="IPR027471">
    <property type="entry name" value="YbeD-like_sf"/>
</dbReference>
<name>A0A562B7Y3_9BURK</name>
<evidence type="ECO:0000313" key="4">
    <source>
        <dbReference type="EMBL" id="TWG81311.1"/>
    </source>
</evidence>
<gene>
    <name evidence="4" type="ORF">L602_004200000130</name>
</gene>
<dbReference type="EMBL" id="VLJN01000037">
    <property type="protein sequence ID" value="TWG81311.1"/>
    <property type="molecule type" value="Genomic_DNA"/>
</dbReference>
<evidence type="ECO:0000256" key="3">
    <source>
        <dbReference type="SAM" id="MobiDB-lite"/>
    </source>
</evidence>
<comment type="similarity">
    <text evidence="1 2">Belongs to the UPF0250 family.</text>
</comment>
<protein>
    <recommendedName>
        <fullName evidence="2">UPF0250 protein L602_004200000130</fullName>
    </recommendedName>
</protein>
<keyword evidence="5" id="KW-1185">Reference proteome</keyword>
<feature type="region of interest" description="Disordered" evidence="3">
    <location>
        <begin position="1"/>
        <end position="22"/>
    </location>
</feature>
<dbReference type="AlphaFoldDB" id="A0A562B7Y3"/>
<accession>A0A562B7Y3</accession>
<evidence type="ECO:0000313" key="5">
    <source>
        <dbReference type="Proteomes" id="UP000318141"/>
    </source>
</evidence>
<dbReference type="Gene3D" id="3.30.70.260">
    <property type="match status" value="1"/>
</dbReference>
<dbReference type="OrthoDB" id="9793424at2"/>
<dbReference type="Proteomes" id="UP000318141">
    <property type="component" value="Unassembled WGS sequence"/>
</dbReference>
<reference evidence="4 5" key="1">
    <citation type="submission" date="2019-07" db="EMBL/GenBank/DDBJ databases">
        <title>Genome sequencing of lignin-degrading bacterial isolates.</title>
        <authorList>
            <person name="Gladden J."/>
        </authorList>
    </citation>
    <scope>NUCLEOTIDE SEQUENCE [LARGE SCALE GENOMIC DNA]</scope>
    <source>
        <strain evidence="4 5">J11</strain>
    </source>
</reference>
<feature type="compositionally biased region" description="Polar residues" evidence="3">
    <location>
        <begin position="1"/>
        <end position="13"/>
    </location>
</feature>
<evidence type="ECO:0000256" key="1">
    <source>
        <dbReference type="ARBA" id="ARBA00008460"/>
    </source>
</evidence>
<sequence>MSADNSDSGNAGTPGQDRPSLIEYPSEFPIKIMGAMQDGFAEAIVTVVQQYDPEFHAGKMEMRPSRNGNYLGLTVTIVATSREQLDDLYRALTAHPMVKVVL</sequence>
<organism evidence="4 5">
    <name type="scientific">Cupriavidus gilardii J11</name>
    <dbReference type="NCBI Taxonomy" id="936133"/>
    <lineage>
        <taxon>Bacteria</taxon>
        <taxon>Pseudomonadati</taxon>
        <taxon>Pseudomonadota</taxon>
        <taxon>Betaproteobacteria</taxon>
        <taxon>Burkholderiales</taxon>
        <taxon>Burkholderiaceae</taxon>
        <taxon>Cupriavidus</taxon>
    </lineage>
</organism>